<evidence type="ECO:0000313" key="1">
    <source>
        <dbReference type="EMBL" id="RNA41767.1"/>
    </source>
</evidence>
<sequence length="57" mass="6640">MILSNIMINFIATIRVSIKNPSFYPNFDIIHTFCISSRKTKKNFKTFQKKSPSLDLT</sequence>
<dbReference type="AlphaFoldDB" id="A0A3M7T1D9"/>
<accession>A0A3M7T1D9</accession>
<protein>
    <submittedName>
        <fullName evidence="1">Uncharacterized protein</fullName>
    </submittedName>
</protein>
<name>A0A3M7T1D9_BRAPC</name>
<reference evidence="1 2" key="1">
    <citation type="journal article" date="2018" name="Sci. Rep.">
        <title>Genomic signatures of local adaptation to the degree of environmental predictability in rotifers.</title>
        <authorList>
            <person name="Franch-Gras L."/>
            <person name="Hahn C."/>
            <person name="Garcia-Roger E.M."/>
            <person name="Carmona M.J."/>
            <person name="Serra M."/>
            <person name="Gomez A."/>
        </authorList>
    </citation>
    <scope>NUCLEOTIDE SEQUENCE [LARGE SCALE GENOMIC DNA]</scope>
    <source>
        <strain evidence="1">HYR1</strain>
    </source>
</reference>
<comment type="caution">
    <text evidence="1">The sequence shown here is derived from an EMBL/GenBank/DDBJ whole genome shotgun (WGS) entry which is preliminary data.</text>
</comment>
<keyword evidence="2" id="KW-1185">Reference proteome</keyword>
<dbReference type="Proteomes" id="UP000276133">
    <property type="component" value="Unassembled WGS sequence"/>
</dbReference>
<gene>
    <name evidence="1" type="ORF">BpHYR1_053262</name>
</gene>
<organism evidence="1 2">
    <name type="scientific">Brachionus plicatilis</name>
    <name type="common">Marine rotifer</name>
    <name type="synonym">Brachionus muelleri</name>
    <dbReference type="NCBI Taxonomy" id="10195"/>
    <lineage>
        <taxon>Eukaryota</taxon>
        <taxon>Metazoa</taxon>
        <taxon>Spiralia</taxon>
        <taxon>Gnathifera</taxon>
        <taxon>Rotifera</taxon>
        <taxon>Eurotatoria</taxon>
        <taxon>Monogononta</taxon>
        <taxon>Pseudotrocha</taxon>
        <taxon>Ploima</taxon>
        <taxon>Brachionidae</taxon>
        <taxon>Brachionus</taxon>
    </lineage>
</organism>
<evidence type="ECO:0000313" key="2">
    <source>
        <dbReference type="Proteomes" id="UP000276133"/>
    </source>
</evidence>
<dbReference type="EMBL" id="REGN01000461">
    <property type="protein sequence ID" value="RNA41767.1"/>
    <property type="molecule type" value="Genomic_DNA"/>
</dbReference>
<proteinExistence type="predicted"/>